<evidence type="ECO:0000256" key="1">
    <source>
        <dbReference type="SAM" id="Coils"/>
    </source>
</evidence>
<evidence type="ECO:0000313" key="2">
    <source>
        <dbReference type="EMBL" id="SQB60543.1"/>
    </source>
</evidence>
<sequence length="62" mass="7443">MSLINKQTGQSAREIIEEEKKREELKKETEELKKLREEVKSIREDLYLKGGFQTELEEMMKI</sequence>
<reference evidence="2 3" key="1">
    <citation type="submission" date="2018-06" db="EMBL/GenBank/DDBJ databases">
        <authorList>
            <consortium name="Pathogen Informatics"/>
            <person name="Doyle S."/>
        </authorList>
    </citation>
    <scope>NUCLEOTIDE SEQUENCE [LARGE SCALE GENOMIC DNA]</scope>
    <source>
        <strain evidence="2 3">NCTC10719</strain>
    </source>
</reference>
<organism evidence="2 3">
    <name type="scientific">Clostridium perfringens</name>
    <dbReference type="NCBI Taxonomy" id="1502"/>
    <lineage>
        <taxon>Bacteria</taxon>
        <taxon>Bacillati</taxon>
        <taxon>Bacillota</taxon>
        <taxon>Clostridia</taxon>
        <taxon>Eubacteriales</taxon>
        <taxon>Clostridiaceae</taxon>
        <taxon>Clostridium</taxon>
    </lineage>
</organism>
<name>A0A2X2YC61_CLOPF</name>
<dbReference type="AlphaFoldDB" id="A0A2X2YC61"/>
<keyword evidence="1" id="KW-0175">Coiled coil</keyword>
<dbReference type="EMBL" id="UAWG01000013">
    <property type="protein sequence ID" value="SQB60543.1"/>
    <property type="molecule type" value="Genomic_DNA"/>
</dbReference>
<feature type="coiled-coil region" evidence="1">
    <location>
        <begin position="13"/>
        <end position="45"/>
    </location>
</feature>
<accession>A0A2X2YC61</accession>
<gene>
    <name evidence="2" type="ORF">NCTC10719_02181</name>
</gene>
<evidence type="ECO:0000313" key="3">
    <source>
        <dbReference type="Proteomes" id="UP000249986"/>
    </source>
</evidence>
<protein>
    <submittedName>
        <fullName evidence="2">Uncharacterized protein</fullName>
    </submittedName>
</protein>
<proteinExistence type="predicted"/>
<dbReference type="Proteomes" id="UP000249986">
    <property type="component" value="Unassembled WGS sequence"/>
</dbReference>